<dbReference type="NCBIfam" id="TIGR00103">
    <property type="entry name" value="DNA_YbaB_EbfC"/>
    <property type="match status" value="1"/>
</dbReference>
<dbReference type="AlphaFoldDB" id="A0A9D1L9N0"/>
<protein>
    <recommendedName>
        <fullName evidence="2">Nucleoid-associated protein IAD50_07455</fullName>
    </recommendedName>
</protein>
<dbReference type="PANTHER" id="PTHR33449">
    <property type="entry name" value="NUCLEOID-ASSOCIATED PROTEIN YBAB"/>
    <property type="match status" value="1"/>
</dbReference>
<feature type="compositionally biased region" description="Gly residues" evidence="3">
    <location>
        <begin position="1"/>
        <end position="17"/>
    </location>
</feature>
<feature type="region of interest" description="Disordered" evidence="3">
    <location>
        <begin position="1"/>
        <end position="35"/>
    </location>
</feature>
<evidence type="ECO:0000256" key="2">
    <source>
        <dbReference type="HAMAP-Rule" id="MF_00274"/>
    </source>
</evidence>
<accession>A0A9D1L9N0</accession>
<evidence type="ECO:0000256" key="1">
    <source>
        <dbReference type="ARBA" id="ARBA00023125"/>
    </source>
</evidence>
<gene>
    <name evidence="4" type="ORF">IAD50_07455</name>
</gene>
<reference evidence="4" key="1">
    <citation type="submission" date="2020-10" db="EMBL/GenBank/DDBJ databases">
        <authorList>
            <person name="Gilroy R."/>
        </authorList>
    </citation>
    <scope>NUCLEOTIDE SEQUENCE</scope>
    <source>
        <strain evidence="4">CHK195-4489</strain>
    </source>
</reference>
<dbReference type="Proteomes" id="UP000824089">
    <property type="component" value="Unassembled WGS sequence"/>
</dbReference>
<sequence length="112" mass="12091">MAKGFRGGFGAKSGGGNNMQKLMQQAQAMQKEMEKEQAAIAEKTFEATSGGGVVKVVMNGEKKLQSLEIKPEAVDPEDVEMLQDLITVALNECIDAIDSETQEIMGKYTMGM</sequence>
<comment type="similarity">
    <text evidence="2">Belongs to the YbaB/EbfC family.</text>
</comment>
<evidence type="ECO:0000256" key="3">
    <source>
        <dbReference type="SAM" id="MobiDB-lite"/>
    </source>
</evidence>
<proteinExistence type="inferred from homology"/>
<dbReference type="InterPro" id="IPR004401">
    <property type="entry name" value="YbaB/EbfC"/>
</dbReference>
<name>A0A9D1L9N0_9CLOT</name>
<comment type="caution">
    <text evidence="4">The sequence shown here is derived from an EMBL/GenBank/DDBJ whole genome shotgun (WGS) entry which is preliminary data.</text>
</comment>
<dbReference type="Gene3D" id="3.30.1310.10">
    <property type="entry name" value="Nucleoid-associated protein YbaB-like domain"/>
    <property type="match status" value="1"/>
</dbReference>
<keyword evidence="1 2" id="KW-0238">DNA-binding</keyword>
<feature type="compositionally biased region" description="Low complexity" evidence="3">
    <location>
        <begin position="19"/>
        <end position="30"/>
    </location>
</feature>
<evidence type="ECO:0000313" key="5">
    <source>
        <dbReference type="Proteomes" id="UP000824089"/>
    </source>
</evidence>
<comment type="subcellular location">
    <subcellularLocation>
        <location evidence="2">Cytoplasm</location>
        <location evidence="2">Nucleoid</location>
    </subcellularLocation>
</comment>
<dbReference type="EMBL" id="DVMM01000158">
    <property type="protein sequence ID" value="HIU30114.1"/>
    <property type="molecule type" value="Genomic_DNA"/>
</dbReference>
<organism evidence="4 5">
    <name type="scientific">Candidatus Egerieisoma faecipullorum</name>
    <dbReference type="NCBI Taxonomy" id="2840963"/>
    <lineage>
        <taxon>Bacteria</taxon>
        <taxon>Bacillati</taxon>
        <taxon>Bacillota</taxon>
        <taxon>Clostridia</taxon>
        <taxon>Eubacteriales</taxon>
        <taxon>Clostridiaceae</taxon>
        <taxon>Clostridiaceae incertae sedis</taxon>
        <taxon>Candidatus Egerieisoma</taxon>
    </lineage>
</organism>
<dbReference type="HAMAP" id="MF_00274">
    <property type="entry name" value="DNA_YbaB_EbfC"/>
    <property type="match status" value="1"/>
</dbReference>
<dbReference type="PANTHER" id="PTHR33449:SF1">
    <property type="entry name" value="NUCLEOID-ASSOCIATED PROTEIN YBAB"/>
    <property type="match status" value="1"/>
</dbReference>
<comment type="function">
    <text evidence="2">Binds to DNA and alters its conformation. May be involved in regulation of gene expression, nucleoid organization and DNA protection.</text>
</comment>
<dbReference type="PIRSF" id="PIRSF004555">
    <property type="entry name" value="UCP004555"/>
    <property type="match status" value="1"/>
</dbReference>
<reference evidence="4" key="2">
    <citation type="journal article" date="2021" name="PeerJ">
        <title>Extensive microbial diversity within the chicken gut microbiome revealed by metagenomics and culture.</title>
        <authorList>
            <person name="Gilroy R."/>
            <person name="Ravi A."/>
            <person name="Getino M."/>
            <person name="Pursley I."/>
            <person name="Horton D.L."/>
            <person name="Alikhan N.F."/>
            <person name="Baker D."/>
            <person name="Gharbi K."/>
            <person name="Hall N."/>
            <person name="Watson M."/>
            <person name="Adriaenssens E.M."/>
            <person name="Foster-Nyarko E."/>
            <person name="Jarju S."/>
            <person name="Secka A."/>
            <person name="Antonio M."/>
            <person name="Oren A."/>
            <person name="Chaudhuri R.R."/>
            <person name="La Ragione R."/>
            <person name="Hildebrand F."/>
            <person name="Pallen M.J."/>
        </authorList>
    </citation>
    <scope>NUCLEOTIDE SEQUENCE</scope>
    <source>
        <strain evidence="4">CHK195-4489</strain>
    </source>
</reference>
<dbReference type="GO" id="GO:0005829">
    <property type="term" value="C:cytosol"/>
    <property type="evidence" value="ECO:0007669"/>
    <property type="project" value="TreeGrafter"/>
</dbReference>
<evidence type="ECO:0000313" key="4">
    <source>
        <dbReference type="EMBL" id="HIU30114.1"/>
    </source>
</evidence>
<dbReference type="SUPFAM" id="SSF82607">
    <property type="entry name" value="YbaB-like"/>
    <property type="match status" value="1"/>
</dbReference>
<dbReference type="InterPro" id="IPR036894">
    <property type="entry name" value="YbaB-like_sf"/>
</dbReference>
<dbReference type="GO" id="GO:0003677">
    <property type="term" value="F:DNA binding"/>
    <property type="evidence" value="ECO:0007669"/>
    <property type="project" value="UniProtKB-UniRule"/>
</dbReference>
<keyword evidence="2" id="KW-0963">Cytoplasm</keyword>
<comment type="subunit">
    <text evidence="2">Homodimer.</text>
</comment>
<dbReference type="GO" id="GO:0043590">
    <property type="term" value="C:bacterial nucleoid"/>
    <property type="evidence" value="ECO:0007669"/>
    <property type="project" value="UniProtKB-UniRule"/>
</dbReference>
<dbReference type="Pfam" id="PF02575">
    <property type="entry name" value="YbaB_DNA_bd"/>
    <property type="match status" value="1"/>
</dbReference>